<keyword evidence="2" id="KW-1185">Reference proteome</keyword>
<dbReference type="HOGENOM" id="CLU_1428422_0_0_1"/>
<evidence type="ECO:0000313" key="2">
    <source>
        <dbReference type="Proteomes" id="UP000054538"/>
    </source>
</evidence>
<dbReference type="AlphaFoldDB" id="A0A0D0CY10"/>
<dbReference type="STRING" id="930991.A0A0D0CY10"/>
<sequence>MATAPQAVQPTYVTLASTQPNVKVIHISQSELEKIAVLDRGTNNWATWSNAMQNLLLLNHGGTYILGTLPHPDDTGCAANWDLNNLCIIAALHTRSTPEEQAFLHPHTNAHFTWSALCTHHEQIGPIAQTLIQKLLQVQYRKSKCFSTTSLAISEDVQHVFSMGLPTEDMFPLIMMMNAMSEVTKTIRGQ</sequence>
<evidence type="ECO:0008006" key="3">
    <source>
        <dbReference type="Google" id="ProtNLM"/>
    </source>
</evidence>
<accession>A0A0D0CY10</accession>
<reference evidence="2" key="2">
    <citation type="submission" date="2015-01" db="EMBL/GenBank/DDBJ databases">
        <title>Evolutionary Origins and Diversification of the Mycorrhizal Mutualists.</title>
        <authorList>
            <consortium name="DOE Joint Genome Institute"/>
            <consortium name="Mycorrhizal Genomics Consortium"/>
            <person name="Kohler A."/>
            <person name="Kuo A."/>
            <person name="Nagy L.G."/>
            <person name="Floudas D."/>
            <person name="Copeland A."/>
            <person name="Barry K.W."/>
            <person name="Cichocki N."/>
            <person name="Veneault-Fourrey C."/>
            <person name="LaButti K."/>
            <person name="Lindquist E.A."/>
            <person name="Lipzen A."/>
            <person name="Lundell T."/>
            <person name="Morin E."/>
            <person name="Murat C."/>
            <person name="Riley R."/>
            <person name="Ohm R."/>
            <person name="Sun H."/>
            <person name="Tunlid A."/>
            <person name="Henrissat B."/>
            <person name="Grigoriev I.V."/>
            <person name="Hibbett D.S."/>
            <person name="Martin F."/>
        </authorList>
    </citation>
    <scope>NUCLEOTIDE SEQUENCE [LARGE SCALE GENOMIC DNA]</scope>
    <source>
        <strain evidence="2">Ve08.2h10</strain>
    </source>
</reference>
<dbReference type="Proteomes" id="UP000054538">
    <property type="component" value="Unassembled WGS sequence"/>
</dbReference>
<proteinExistence type="predicted"/>
<dbReference type="EMBL" id="KN827675">
    <property type="protein sequence ID" value="KIK76096.1"/>
    <property type="molecule type" value="Genomic_DNA"/>
</dbReference>
<gene>
    <name evidence="1" type="ORF">PAXRUDRAFT_170935</name>
</gene>
<name>A0A0D0CY10_9AGAM</name>
<evidence type="ECO:0000313" key="1">
    <source>
        <dbReference type="EMBL" id="KIK76096.1"/>
    </source>
</evidence>
<protein>
    <recommendedName>
        <fullName evidence="3">Retrotransposon Copia-like N-terminal domain-containing protein</fullName>
    </recommendedName>
</protein>
<dbReference type="OrthoDB" id="2614725at2759"/>
<dbReference type="InParanoid" id="A0A0D0CY10"/>
<reference evidence="1 2" key="1">
    <citation type="submission" date="2014-04" db="EMBL/GenBank/DDBJ databases">
        <authorList>
            <consortium name="DOE Joint Genome Institute"/>
            <person name="Kuo A."/>
            <person name="Kohler A."/>
            <person name="Jargeat P."/>
            <person name="Nagy L.G."/>
            <person name="Floudas D."/>
            <person name="Copeland A."/>
            <person name="Barry K.W."/>
            <person name="Cichocki N."/>
            <person name="Veneault-Fourrey C."/>
            <person name="LaButti K."/>
            <person name="Lindquist E.A."/>
            <person name="Lipzen A."/>
            <person name="Lundell T."/>
            <person name="Morin E."/>
            <person name="Murat C."/>
            <person name="Sun H."/>
            <person name="Tunlid A."/>
            <person name="Henrissat B."/>
            <person name="Grigoriev I.V."/>
            <person name="Hibbett D.S."/>
            <person name="Martin F."/>
            <person name="Nordberg H.P."/>
            <person name="Cantor M.N."/>
            <person name="Hua S.X."/>
        </authorList>
    </citation>
    <scope>NUCLEOTIDE SEQUENCE [LARGE SCALE GENOMIC DNA]</scope>
    <source>
        <strain evidence="1 2">Ve08.2h10</strain>
    </source>
</reference>
<organism evidence="1 2">
    <name type="scientific">Paxillus rubicundulus Ve08.2h10</name>
    <dbReference type="NCBI Taxonomy" id="930991"/>
    <lineage>
        <taxon>Eukaryota</taxon>
        <taxon>Fungi</taxon>
        <taxon>Dikarya</taxon>
        <taxon>Basidiomycota</taxon>
        <taxon>Agaricomycotina</taxon>
        <taxon>Agaricomycetes</taxon>
        <taxon>Agaricomycetidae</taxon>
        <taxon>Boletales</taxon>
        <taxon>Paxilineae</taxon>
        <taxon>Paxillaceae</taxon>
        <taxon>Paxillus</taxon>
    </lineage>
</organism>